<proteinExistence type="inferred from homology"/>
<dbReference type="Gene3D" id="3.40.640.10">
    <property type="entry name" value="Type I PLP-dependent aspartate aminotransferase-like (Major domain)"/>
    <property type="match status" value="1"/>
</dbReference>
<protein>
    <submittedName>
        <fullName evidence="6">Aminotransferase class V-fold PLP-dependent enzyme</fullName>
    </submittedName>
</protein>
<organism evidence="6">
    <name type="scientific">Proteinivorax tanatarense</name>
    <dbReference type="NCBI Taxonomy" id="1260629"/>
    <lineage>
        <taxon>Bacteria</taxon>
        <taxon>Bacillati</taxon>
        <taxon>Bacillota</taxon>
        <taxon>Clostridia</taxon>
        <taxon>Eubacteriales</taxon>
        <taxon>Proteinivoracaceae</taxon>
        <taxon>Proteinivorax</taxon>
    </lineage>
</organism>
<keyword evidence="6" id="KW-0808">Transferase</keyword>
<dbReference type="PANTHER" id="PTHR43586:SF4">
    <property type="entry name" value="ISOPENICILLIN N EPIMERASE"/>
    <property type="match status" value="1"/>
</dbReference>
<dbReference type="RefSeq" id="WP_350344596.1">
    <property type="nucleotide sequence ID" value="NZ_CP158367.1"/>
</dbReference>
<evidence type="ECO:0000256" key="1">
    <source>
        <dbReference type="ARBA" id="ARBA00001933"/>
    </source>
</evidence>
<evidence type="ECO:0000256" key="2">
    <source>
        <dbReference type="ARBA" id="ARBA00022898"/>
    </source>
</evidence>
<comment type="similarity">
    <text evidence="3">Belongs to the class-V pyridoxal-phosphate-dependent aminotransferase family.</text>
</comment>
<reference evidence="6" key="1">
    <citation type="journal article" date="2013" name="Extremophiles">
        <title>Proteinivorax tanatarense gen. nov., sp. nov., an anaerobic, haloalkaliphilic, proteolytic bacterium isolated from a decaying algal bloom, and proposal of Proteinivoraceae fam. nov.</title>
        <authorList>
            <person name="Kevbrin V."/>
            <person name="Boltyanskaya Y."/>
            <person name="Zhilina T."/>
            <person name="Kolganova T."/>
            <person name="Lavrentjeva E."/>
            <person name="Kuznetsov B."/>
        </authorList>
    </citation>
    <scope>NUCLEOTIDE SEQUENCE</scope>
    <source>
        <strain evidence="6">Z-910T</strain>
    </source>
</reference>
<dbReference type="SUPFAM" id="SSF53383">
    <property type="entry name" value="PLP-dependent transferases"/>
    <property type="match status" value="1"/>
</dbReference>
<dbReference type="AlphaFoldDB" id="A0AAU7VNZ0"/>
<evidence type="ECO:0000256" key="4">
    <source>
        <dbReference type="RuleBase" id="RU004504"/>
    </source>
</evidence>
<gene>
    <name evidence="6" type="ORF">PRVXT_001020</name>
</gene>
<evidence type="ECO:0000259" key="5">
    <source>
        <dbReference type="Pfam" id="PF00266"/>
    </source>
</evidence>
<feature type="domain" description="Aminotransferase class V" evidence="5">
    <location>
        <begin position="2"/>
        <end position="372"/>
    </location>
</feature>
<dbReference type="InterPro" id="IPR020578">
    <property type="entry name" value="Aminotrans_V_PyrdxlP_BS"/>
</dbReference>
<dbReference type="InterPro" id="IPR015421">
    <property type="entry name" value="PyrdxlP-dep_Trfase_major"/>
</dbReference>
<dbReference type="InterPro" id="IPR015424">
    <property type="entry name" value="PyrdxlP-dep_Trfase"/>
</dbReference>
<dbReference type="InterPro" id="IPR000192">
    <property type="entry name" value="Aminotrans_V_dom"/>
</dbReference>
<dbReference type="InterPro" id="IPR010969">
    <property type="entry name" value="Cys_dSase-rel_unknwn_funct"/>
</dbReference>
<dbReference type="GO" id="GO:0008483">
    <property type="term" value="F:transaminase activity"/>
    <property type="evidence" value="ECO:0007669"/>
    <property type="project" value="UniProtKB-KW"/>
</dbReference>
<comment type="cofactor">
    <cofactor evidence="1 4">
        <name>pyridoxal 5'-phosphate</name>
        <dbReference type="ChEBI" id="CHEBI:597326"/>
    </cofactor>
</comment>
<accession>A0AAU7VNZ0</accession>
<keyword evidence="2" id="KW-0663">Pyridoxal phosphate</keyword>
<dbReference type="PANTHER" id="PTHR43586">
    <property type="entry name" value="CYSTEINE DESULFURASE"/>
    <property type="match status" value="1"/>
</dbReference>
<evidence type="ECO:0000313" key="6">
    <source>
        <dbReference type="EMBL" id="XBX75860.1"/>
    </source>
</evidence>
<reference evidence="6" key="2">
    <citation type="submission" date="2024-06" db="EMBL/GenBank/DDBJ databases">
        <authorList>
            <person name="Petrova K.O."/>
            <person name="Toshchakov S.V."/>
            <person name="Boltjanskaja Y.V."/>
            <person name="Kevbrin V."/>
        </authorList>
    </citation>
    <scope>NUCLEOTIDE SEQUENCE</scope>
    <source>
        <strain evidence="6">Z-910T</strain>
    </source>
</reference>
<sequence>MIYMDNAATTFPKPEKVYEQMDKFYRQYGVNVGRGQHNLASKASRLVQETRIKLKTLFNCKPEHEVIFTPSATEAINIILQGLTYNYDETIYITHFEHNGVLRTLNHLQEKYNLQIEYIPIDKESLSYDLEEIKYKFQEKRPSKVILNHASNVCGLITPIGEITKLAKAYNAEIIADCAQTAGLLEIDLVADKVDFLIFAGHKTLYGPLGASGFIMERSKALRPLMYGGTGVESANPKLPKKLPDKFEVGSINIHAISGLNAALRFIEETGIQNIRKKEKKLTLKAIETLKKHREIKLYTPDDIENQVGIISFNIPGYSADIIGNFLNENEIAVRTGLQCAPQAHKFLGTDPAGTVRIGLSYFNNLADIEQLDNVLEELLLEI</sequence>
<dbReference type="Gene3D" id="3.90.1150.10">
    <property type="entry name" value="Aspartate Aminotransferase, domain 1"/>
    <property type="match status" value="1"/>
</dbReference>
<dbReference type="NCBIfam" id="TIGR01977">
    <property type="entry name" value="am_tr_V_EF2568"/>
    <property type="match status" value="1"/>
</dbReference>
<dbReference type="Pfam" id="PF00266">
    <property type="entry name" value="Aminotran_5"/>
    <property type="match status" value="1"/>
</dbReference>
<dbReference type="PROSITE" id="PS00595">
    <property type="entry name" value="AA_TRANSFER_CLASS_5"/>
    <property type="match status" value="1"/>
</dbReference>
<dbReference type="InterPro" id="IPR015422">
    <property type="entry name" value="PyrdxlP-dep_Trfase_small"/>
</dbReference>
<keyword evidence="6" id="KW-0032">Aminotransferase</keyword>
<evidence type="ECO:0000256" key="3">
    <source>
        <dbReference type="RuleBase" id="RU004075"/>
    </source>
</evidence>
<name>A0AAU7VNZ0_9FIRM</name>
<dbReference type="EMBL" id="CP158367">
    <property type="protein sequence ID" value="XBX75860.1"/>
    <property type="molecule type" value="Genomic_DNA"/>
</dbReference>